<feature type="domain" description="GGDEF" evidence="8">
    <location>
        <begin position="390"/>
        <end position="528"/>
    </location>
</feature>
<dbReference type="RefSeq" id="WP_229779891.1">
    <property type="nucleotide sequence ID" value="NZ_BMPZ01000008.1"/>
</dbReference>
<dbReference type="InterPro" id="IPR043128">
    <property type="entry name" value="Rev_trsase/Diguanyl_cyclase"/>
</dbReference>
<dbReference type="Gene3D" id="3.30.450.20">
    <property type="entry name" value="PAS domain"/>
    <property type="match status" value="1"/>
</dbReference>
<dbReference type="SUPFAM" id="SSF55073">
    <property type="entry name" value="Nucleotide cyclase"/>
    <property type="match status" value="1"/>
</dbReference>
<dbReference type="SMART" id="SM00267">
    <property type="entry name" value="GGDEF"/>
    <property type="match status" value="1"/>
</dbReference>
<comment type="catalytic activity">
    <reaction evidence="4">
        <text>3',3'-c-di-GMP + H2O = 5'-phosphoguanylyl(3'-&gt;5')guanosine + H(+)</text>
        <dbReference type="Rhea" id="RHEA:24902"/>
        <dbReference type="ChEBI" id="CHEBI:15377"/>
        <dbReference type="ChEBI" id="CHEBI:15378"/>
        <dbReference type="ChEBI" id="CHEBI:58754"/>
        <dbReference type="ChEBI" id="CHEBI:58805"/>
        <dbReference type="EC" id="3.1.4.52"/>
    </reaction>
    <physiologicalReaction direction="left-to-right" evidence="4">
        <dbReference type="Rhea" id="RHEA:24903"/>
    </physiologicalReaction>
</comment>
<dbReference type="PANTHER" id="PTHR44757">
    <property type="entry name" value="DIGUANYLATE CYCLASE DGCP"/>
    <property type="match status" value="1"/>
</dbReference>
<dbReference type="GO" id="GO:0071111">
    <property type="term" value="F:cyclic-guanylate-specific phosphodiesterase activity"/>
    <property type="evidence" value="ECO:0007669"/>
    <property type="project" value="UniProtKB-EC"/>
</dbReference>
<reference evidence="9" key="1">
    <citation type="journal article" date="2014" name="Int. J. Syst. Evol. Microbiol.">
        <title>Complete genome sequence of Corynebacterium casei LMG S-19264T (=DSM 44701T), isolated from a smear-ripened cheese.</title>
        <authorList>
            <consortium name="US DOE Joint Genome Institute (JGI-PGF)"/>
            <person name="Walter F."/>
            <person name="Albersmeier A."/>
            <person name="Kalinowski J."/>
            <person name="Ruckert C."/>
        </authorList>
    </citation>
    <scope>NUCLEOTIDE SEQUENCE</scope>
    <source>
        <strain evidence="9">JCM 30804</strain>
    </source>
</reference>
<comment type="caution">
    <text evidence="9">The sequence shown here is derived from an EMBL/GenBank/DDBJ whole genome shotgun (WGS) entry which is preliminary data.</text>
</comment>
<dbReference type="Pfam" id="PF00563">
    <property type="entry name" value="EAL"/>
    <property type="match status" value="1"/>
</dbReference>
<evidence type="ECO:0000259" key="7">
    <source>
        <dbReference type="PROSITE" id="PS50883"/>
    </source>
</evidence>
<dbReference type="FunFam" id="3.20.20.450:FF:000001">
    <property type="entry name" value="Cyclic di-GMP phosphodiesterase yahA"/>
    <property type="match status" value="1"/>
</dbReference>
<dbReference type="InterPro" id="IPR000014">
    <property type="entry name" value="PAS"/>
</dbReference>
<evidence type="ECO:0000256" key="3">
    <source>
        <dbReference type="ARBA" id="ARBA00022636"/>
    </source>
</evidence>
<dbReference type="EMBL" id="BMPZ01000008">
    <property type="protein sequence ID" value="GGI87597.1"/>
    <property type="molecule type" value="Genomic_DNA"/>
</dbReference>
<evidence type="ECO:0000313" key="10">
    <source>
        <dbReference type="Proteomes" id="UP000613743"/>
    </source>
</evidence>
<evidence type="ECO:0000256" key="5">
    <source>
        <dbReference type="SAM" id="Phobius"/>
    </source>
</evidence>
<dbReference type="InterPro" id="IPR035919">
    <property type="entry name" value="EAL_sf"/>
</dbReference>
<organism evidence="9 10">
    <name type="scientific">Shewanella gelidii</name>
    <dbReference type="NCBI Taxonomy" id="1642821"/>
    <lineage>
        <taxon>Bacteria</taxon>
        <taxon>Pseudomonadati</taxon>
        <taxon>Pseudomonadota</taxon>
        <taxon>Gammaproteobacteria</taxon>
        <taxon>Alteromonadales</taxon>
        <taxon>Shewanellaceae</taxon>
        <taxon>Shewanella</taxon>
    </lineage>
</organism>
<dbReference type="Gene3D" id="3.20.20.450">
    <property type="entry name" value="EAL domain"/>
    <property type="match status" value="1"/>
</dbReference>
<feature type="domain" description="PAC" evidence="6">
    <location>
        <begin position="306"/>
        <end position="358"/>
    </location>
</feature>
<keyword evidence="5" id="KW-0812">Transmembrane</keyword>
<protein>
    <recommendedName>
        <fullName evidence="2">cyclic-guanylate-specific phosphodiesterase</fullName>
        <ecNumber evidence="2">3.1.4.52</ecNumber>
    </recommendedName>
</protein>
<dbReference type="NCBIfam" id="TIGR00254">
    <property type="entry name" value="GGDEF"/>
    <property type="match status" value="1"/>
</dbReference>
<dbReference type="InterPro" id="IPR035965">
    <property type="entry name" value="PAS-like_dom_sf"/>
</dbReference>
<dbReference type="SUPFAM" id="SSF55785">
    <property type="entry name" value="PYP-like sensor domain (PAS domain)"/>
    <property type="match status" value="1"/>
</dbReference>
<comment type="cofactor">
    <cofactor evidence="1">
        <name>Mg(2+)</name>
        <dbReference type="ChEBI" id="CHEBI:18420"/>
    </cofactor>
</comment>
<dbReference type="EC" id="3.1.4.52" evidence="2"/>
<dbReference type="Pfam" id="PF13426">
    <property type="entry name" value="PAS_9"/>
    <property type="match status" value="1"/>
</dbReference>
<dbReference type="CDD" id="cd01948">
    <property type="entry name" value="EAL"/>
    <property type="match status" value="1"/>
</dbReference>
<feature type="domain" description="EAL" evidence="7">
    <location>
        <begin position="537"/>
        <end position="791"/>
    </location>
</feature>
<dbReference type="CDD" id="cd00130">
    <property type="entry name" value="PAS"/>
    <property type="match status" value="1"/>
</dbReference>
<dbReference type="InterPro" id="IPR052155">
    <property type="entry name" value="Biofilm_reg_signaling"/>
</dbReference>
<keyword evidence="5" id="KW-0472">Membrane</keyword>
<reference evidence="9" key="2">
    <citation type="submission" date="2020-09" db="EMBL/GenBank/DDBJ databases">
        <authorList>
            <person name="Sun Q."/>
            <person name="Ohkuma M."/>
        </authorList>
    </citation>
    <scope>NUCLEOTIDE SEQUENCE</scope>
    <source>
        <strain evidence="9">JCM 30804</strain>
    </source>
</reference>
<dbReference type="PROSITE" id="PS50113">
    <property type="entry name" value="PAC"/>
    <property type="match status" value="1"/>
</dbReference>
<evidence type="ECO:0000259" key="8">
    <source>
        <dbReference type="PROSITE" id="PS50887"/>
    </source>
</evidence>
<evidence type="ECO:0000256" key="1">
    <source>
        <dbReference type="ARBA" id="ARBA00001946"/>
    </source>
</evidence>
<accession>A0A917NC57</accession>
<evidence type="ECO:0000256" key="4">
    <source>
        <dbReference type="ARBA" id="ARBA00051114"/>
    </source>
</evidence>
<dbReference type="InterPro" id="IPR000160">
    <property type="entry name" value="GGDEF_dom"/>
</dbReference>
<dbReference type="SMART" id="SM00052">
    <property type="entry name" value="EAL"/>
    <property type="match status" value="1"/>
</dbReference>
<dbReference type="Gene3D" id="3.30.70.270">
    <property type="match status" value="1"/>
</dbReference>
<keyword evidence="10" id="KW-1185">Reference proteome</keyword>
<gene>
    <name evidence="9" type="ORF">GCM10009332_26070</name>
</gene>
<dbReference type="PROSITE" id="PS50887">
    <property type="entry name" value="GGDEF"/>
    <property type="match status" value="1"/>
</dbReference>
<dbReference type="Pfam" id="PF00990">
    <property type="entry name" value="GGDEF"/>
    <property type="match status" value="1"/>
</dbReference>
<proteinExistence type="predicted"/>
<dbReference type="PANTHER" id="PTHR44757:SF2">
    <property type="entry name" value="BIOFILM ARCHITECTURE MAINTENANCE PROTEIN MBAA"/>
    <property type="match status" value="1"/>
</dbReference>
<dbReference type="Proteomes" id="UP000613743">
    <property type="component" value="Unassembled WGS sequence"/>
</dbReference>
<dbReference type="AlphaFoldDB" id="A0A917NC57"/>
<dbReference type="PROSITE" id="PS50883">
    <property type="entry name" value="EAL"/>
    <property type="match status" value="1"/>
</dbReference>
<dbReference type="GO" id="GO:0071732">
    <property type="term" value="P:cellular response to nitric oxide"/>
    <property type="evidence" value="ECO:0007669"/>
    <property type="project" value="UniProtKB-ARBA"/>
</dbReference>
<feature type="transmembrane region" description="Helical" evidence="5">
    <location>
        <begin position="195"/>
        <end position="218"/>
    </location>
</feature>
<dbReference type="InterPro" id="IPR029787">
    <property type="entry name" value="Nucleotide_cyclase"/>
</dbReference>
<name>A0A917NC57_9GAMM</name>
<dbReference type="InterPro" id="IPR001633">
    <property type="entry name" value="EAL_dom"/>
</dbReference>
<dbReference type="CDD" id="cd01949">
    <property type="entry name" value="GGDEF"/>
    <property type="match status" value="1"/>
</dbReference>
<feature type="transmembrane region" description="Helical" evidence="5">
    <location>
        <begin position="12"/>
        <end position="33"/>
    </location>
</feature>
<evidence type="ECO:0000313" key="9">
    <source>
        <dbReference type="EMBL" id="GGI87597.1"/>
    </source>
</evidence>
<sequence>MLKRQFFKPYAGVLLTTLSGYSVILVGLLVFALQLSQEIDDFTAQTNKLYQHPFQVNAAARISRQAVSTLRAELLYAVIDQSIIEHNKINQERHKQQVALNDSLTTIEANFLGDMSQVYEARSLVNNLHQIHSQIFSLLANQDITAAEDLIKSKATPMHESLLKRMDYIVDYSSNKAADLVAQAKERRNESKLQLWLLLIVFALFTLFSGTVTATIVLRSLYRRDIILRETNENLRVAATAFEAQEGMMITNAENKILRVNSAFTKVTEYQAADVIGQDPNVLSSGKHDLLFYEQMWREINHDGYWEGEIWNQRKTGEIYPQKLTITAVKDGEGEVCNYVSTLNDITRNKEAEKKIADLAYFDPLTRLPNRRLLLDRLHHALATSSRNGHEGALLFLDLDHFKTLNDTLGHDMGDLLLQQVAIRLQKCIRESDTVARFGGDEFVIIIEGLSVHGFLAAAQVEDISNKILNSVNAPYDLAGQAYKTSTSIGITLFNRQKTAAEELLKQADIALYQAKEDGRNSMKFFDPQMQANISARAVLEEELHLAVERQQFELYYQVQMSQDNIPLGAEALIRWNHPQRGLVSPLEFIPLAEQNGSIVEIGQWVLKTACRQLQAWQQHAATKELTLSINVSAKQFHQDSFVRKVRAAVNRFAINPRLLKLELTESLLLDNIENTIAKMRELSMLGIQFSLDDFGTGYSSLQYLKQLPLYQLKIDKSFVDDLVTDDSDQEIVRTIIAMAHSLGLSVIAEGVETEQQQLRLYNEGCTYYQGYLFGRPETLEAYELRVKKIHKAEC</sequence>
<keyword evidence="5" id="KW-1133">Transmembrane helix</keyword>
<dbReference type="InterPro" id="IPR000700">
    <property type="entry name" value="PAS-assoc_C"/>
</dbReference>
<keyword evidence="3" id="KW-0973">c-di-GMP</keyword>
<evidence type="ECO:0000259" key="6">
    <source>
        <dbReference type="PROSITE" id="PS50113"/>
    </source>
</evidence>
<dbReference type="NCBIfam" id="TIGR00229">
    <property type="entry name" value="sensory_box"/>
    <property type="match status" value="1"/>
</dbReference>
<dbReference type="FunFam" id="3.30.70.270:FF:000001">
    <property type="entry name" value="Diguanylate cyclase domain protein"/>
    <property type="match status" value="1"/>
</dbReference>
<evidence type="ECO:0000256" key="2">
    <source>
        <dbReference type="ARBA" id="ARBA00012282"/>
    </source>
</evidence>
<dbReference type="SUPFAM" id="SSF141868">
    <property type="entry name" value="EAL domain-like"/>
    <property type="match status" value="1"/>
</dbReference>